<evidence type="ECO:0000256" key="6">
    <source>
        <dbReference type="SAM" id="SignalP"/>
    </source>
</evidence>
<comment type="caution">
    <text evidence="9">The sequence shown here is derived from an EMBL/GenBank/DDBJ whole genome shotgun (WGS) entry which is preliminary data.</text>
</comment>
<accession>A0A940T2W3</accession>
<evidence type="ECO:0000256" key="2">
    <source>
        <dbReference type="ARBA" id="ARBA00022525"/>
    </source>
</evidence>
<keyword evidence="5" id="KW-1133">Transmembrane helix</keyword>
<keyword evidence="3 6" id="KW-0732">Signal</keyword>
<dbReference type="Gene3D" id="2.60.40.740">
    <property type="match status" value="1"/>
</dbReference>
<feature type="domain" description="Gram-positive pilin subunit D1 N-terminal" evidence="8">
    <location>
        <begin position="48"/>
        <end position="190"/>
    </location>
</feature>
<dbReference type="NCBIfam" id="TIGR01167">
    <property type="entry name" value="LPXTG_anchor"/>
    <property type="match status" value="1"/>
</dbReference>
<keyword evidence="5" id="KW-0812">Transmembrane</keyword>
<reference evidence="9" key="1">
    <citation type="submission" date="2021-02" db="EMBL/GenBank/DDBJ databases">
        <title>Sequencing the genomes of 1000 actinobacteria strains.</title>
        <authorList>
            <person name="Klenk H.-P."/>
        </authorList>
    </citation>
    <scope>NUCLEOTIDE SEQUENCE</scope>
    <source>
        <strain evidence="9">DSM 22850</strain>
    </source>
</reference>
<dbReference type="RefSeq" id="WP_209704123.1">
    <property type="nucleotide sequence ID" value="NZ_JAFIDA010000001.1"/>
</dbReference>
<proteinExistence type="predicted"/>
<keyword evidence="1" id="KW-0134">Cell wall</keyword>
<dbReference type="Proteomes" id="UP000675163">
    <property type="component" value="Unassembled WGS sequence"/>
</dbReference>
<dbReference type="NCBIfam" id="NF033902">
    <property type="entry name" value="iso_D2_wall_anc"/>
    <property type="match status" value="1"/>
</dbReference>
<organism evidence="9 10">
    <name type="scientific">Leucobacter exalbidus</name>
    <dbReference type="NCBI Taxonomy" id="662960"/>
    <lineage>
        <taxon>Bacteria</taxon>
        <taxon>Bacillati</taxon>
        <taxon>Actinomycetota</taxon>
        <taxon>Actinomycetes</taxon>
        <taxon>Micrococcales</taxon>
        <taxon>Microbacteriaceae</taxon>
        <taxon>Leucobacter</taxon>
    </lineage>
</organism>
<evidence type="ECO:0000256" key="4">
    <source>
        <dbReference type="ARBA" id="ARBA00023088"/>
    </source>
</evidence>
<dbReference type="InterPro" id="IPR048052">
    <property type="entry name" value="FM1-like"/>
</dbReference>
<feature type="domain" description="Gram-positive cocci surface proteins LPxTG" evidence="7">
    <location>
        <begin position="449"/>
        <end position="490"/>
    </location>
</feature>
<dbReference type="InterPro" id="IPR026466">
    <property type="entry name" value="Fim_isopep_form_D2_dom"/>
</dbReference>
<keyword evidence="2" id="KW-0964">Secreted</keyword>
<dbReference type="NCBIfam" id="TIGR04226">
    <property type="entry name" value="RrgB_K2N_iso_D2"/>
    <property type="match status" value="1"/>
</dbReference>
<evidence type="ECO:0000256" key="1">
    <source>
        <dbReference type="ARBA" id="ARBA00022512"/>
    </source>
</evidence>
<keyword evidence="5" id="KW-0472">Membrane</keyword>
<protein>
    <submittedName>
        <fullName evidence="9">Fimbrial isopeptide formation D2 family protein/LPXTG-motif cell wall-anchored protein</fullName>
    </submittedName>
</protein>
<dbReference type="EMBL" id="JAFIDA010000001">
    <property type="protein sequence ID" value="MBP1325034.1"/>
    <property type="molecule type" value="Genomic_DNA"/>
</dbReference>
<evidence type="ECO:0000259" key="8">
    <source>
        <dbReference type="Pfam" id="PF16555"/>
    </source>
</evidence>
<evidence type="ECO:0000313" key="9">
    <source>
        <dbReference type="EMBL" id="MBP1325034.1"/>
    </source>
</evidence>
<dbReference type="InterPro" id="IPR032364">
    <property type="entry name" value="GramPos_pilinD1_N"/>
</dbReference>
<feature type="transmembrane region" description="Helical" evidence="5">
    <location>
        <begin position="465"/>
        <end position="484"/>
    </location>
</feature>
<dbReference type="Gene3D" id="2.60.40.10">
    <property type="entry name" value="Immunoglobulins"/>
    <property type="match status" value="2"/>
</dbReference>
<sequence length="493" mass="50002">MTVRKNRATRALAASGVVALGLAGMFAATSAAHATEAAPGNIDTSVDDGSVIIHKHETTDPIADPGNPKTGALGSGFGDAIDGAGFTTWPIESLDLTNGDDWNDLEALIAQVNSSGACEVPGETLGASLGEVTTAGGIATVPNLTIGAYLVCETTLPAGASHGSAPFIVTVPSPYAGDWLYDVHVFPKNTLNVVEKKVEAPSGYGLGSTLKFPVSTTIKPLPDGEQYASFIISDTLDSKLGGPAVESVKINGVDVAFMTAGAAGNFIPVHIDVNDPGFVVGGKVEVVFSGTVIEVGEIENEADLFVNDPNMEGTGVPSNKVESHWGDLEINKVDGDSTSTGLAGAIFEVYESNEPYAADCSATTPGAGPIAVSGETTFKSGANGVVDVAGLYVTDSDNHPNQGATERCYFVKETQAPTGFITPTGDDAFTPVAVKAGVSASADVVIENTKQNVPELPLTGGAGQAGLIAGGLALVIGGITAASLRGRRKNAAV</sequence>
<evidence type="ECO:0000256" key="5">
    <source>
        <dbReference type="SAM" id="Phobius"/>
    </source>
</evidence>
<dbReference type="Pfam" id="PF00746">
    <property type="entry name" value="Gram_pos_anchor"/>
    <property type="match status" value="1"/>
</dbReference>
<dbReference type="AlphaFoldDB" id="A0A940T2W3"/>
<feature type="chain" id="PRO_5037369288" evidence="6">
    <location>
        <begin position="35"/>
        <end position="493"/>
    </location>
</feature>
<dbReference type="InterPro" id="IPR019931">
    <property type="entry name" value="LPXTG_anchor"/>
</dbReference>
<evidence type="ECO:0000259" key="7">
    <source>
        <dbReference type="Pfam" id="PF00746"/>
    </source>
</evidence>
<dbReference type="GO" id="GO:0005975">
    <property type="term" value="P:carbohydrate metabolic process"/>
    <property type="evidence" value="ECO:0007669"/>
    <property type="project" value="UniProtKB-ARBA"/>
</dbReference>
<keyword evidence="10" id="KW-1185">Reference proteome</keyword>
<keyword evidence="4" id="KW-0572">Peptidoglycan-anchor</keyword>
<dbReference type="InterPro" id="IPR013783">
    <property type="entry name" value="Ig-like_fold"/>
</dbReference>
<gene>
    <name evidence="9" type="ORF">JOF28_000266</name>
</gene>
<evidence type="ECO:0000313" key="10">
    <source>
        <dbReference type="Proteomes" id="UP000675163"/>
    </source>
</evidence>
<dbReference type="Pfam" id="PF16555">
    <property type="entry name" value="GramPos_pilinD1"/>
    <property type="match status" value="1"/>
</dbReference>
<name>A0A940T2W3_9MICO</name>
<feature type="signal peptide" evidence="6">
    <location>
        <begin position="1"/>
        <end position="34"/>
    </location>
</feature>
<evidence type="ECO:0000256" key="3">
    <source>
        <dbReference type="ARBA" id="ARBA00022729"/>
    </source>
</evidence>